<sequence>MSNYSNRTPDGSDRTPATQYTYNRKYAERDETLDDSNRTPYSQGGYTTQGYTLNNLDRTPYNEGVSGLDNYGRSSRYHSFTTGTYTGTCESTNNQGMNPYTSGRWESQMSSSQHNNSAPYDGSAQYDNLSPCASISGTTVANGGHGRCPYQIAFQVQNMGKQVSSSKRIISFRFGFANASAMSQGKTGTDCRGEEHEIVVTWSITGGKRLISMDSREIQYSAGKVANEPRRADVLEASWRISDRVYILKCYAYKPAEGSPEKRNPRWKQYSLFIDGRSFFELPQIFDLGLKGLTKIVVPVATIHSNDRTSISGLSASMGSIQTNQSLEVKNEIQSRIDEQRNLLNARKQAMKAEGRKARAQHGTSHSIGANTNDTSVESVGLDSGVFSAAPSELDEVTNRKQLPLATTSACASPSSAQNRLGQYKGHHADRPQPTQPNSRQHQIAYTSQHPPTYEEITRDILGAYNSREPITTLLDISERTDSSHLVVRSDDASLASSDLTYVSKASFSPAKLNYVTKPPYKTPKSNIAKGINKWGFY</sequence>
<feature type="region of interest" description="Disordered" evidence="1">
    <location>
        <begin position="408"/>
        <end position="443"/>
    </location>
</feature>
<feature type="compositionally biased region" description="Polar residues" evidence="1">
    <location>
        <begin position="1"/>
        <end position="22"/>
    </location>
</feature>
<feature type="region of interest" description="Disordered" evidence="1">
    <location>
        <begin position="90"/>
        <end position="121"/>
    </location>
</feature>
<comment type="caution">
    <text evidence="2">The sequence shown here is derived from an EMBL/GenBank/DDBJ whole genome shotgun (WGS) entry which is preliminary data.</text>
</comment>
<feature type="compositionally biased region" description="Polar residues" evidence="1">
    <location>
        <begin position="362"/>
        <end position="375"/>
    </location>
</feature>
<proteinExistence type="predicted"/>
<keyword evidence="3" id="KW-1185">Reference proteome</keyword>
<evidence type="ECO:0000313" key="2">
    <source>
        <dbReference type="EMBL" id="KAL3807001.1"/>
    </source>
</evidence>
<evidence type="ECO:0000313" key="3">
    <source>
        <dbReference type="Proteomes" id="UP001530377"/>
    </source>
</evidence>
<name>A0ABD3R5N0_9STRA</name>
<dbReference type="Proteomes" id="UP001530377">
    <property type="component" value="Unassembled WGS sequence"/>
</dbReference>
<dbReference type="EMBL" id="JALLPB020000689">
    <property type="protein sequence ID" value="KAL3807001.1"/>
    <property type="molecule type" value="Genomic_DNA"/>
</dbReference>
<feature type="region of interest" description="Disordered" evidence="1">
    <location>
        <begin position="348"/>
        <end position="375"/>
    </location>
</feature>
<organism evidence="2 3">
    <name type="scientific">Cyclostephanos tholiformis</name>
    <dbReference type="NCBI Taxonomy" id="382380"/>
    <lineage>
        <taxon>Eukaryota</taxon>
        <taxon>Sar</taxon>
        <taxon>Stramenopiles</taxon>
        <taxon>Ochrophyta</taxon>
        <taxon>Bacillariophyta</taxon>
        <taxon>Coscinodiscophyceae</taxon>
        <taxon>Thalassiosirophycidae</taxon>
        <taxon>Stephanodiscales</taxon>
        <taxon>Stephanodiscaceae</taxon>
        <taxon>Cyclostephanos</taxon>
    </lineage>
</organism>
<feature type="compositionally biased region" description="Low complexity" evidence="1">
    <location>
        <begin position="408"/>
        <end position="417"/>
    </location>
</feature>
<reference evidence="2 3" key="1">
    <citation type="submission" date="2024-10" db="EMBL/GenBank/DDBJ databases">
        <title>Updated reference genomes for cyclostephanoid diatoms.</title>
        <authorList>
            <person name="Roberts W.R."/>
            <person name="Alverson A.J."/>
        </authorList>
    </citation>
    <scope>NUCLEOTIDE SEQUENCE [LARGE SCALE GENOMIC DNA]</scope>
    <source>
        <strain evidence="2 3">AJA228-03</strain>
    </source>
</reference>
<feature type="compositionally biased region" description="Polar residues" evidence="1">
    <location>
        <begin position="38"/>
        <end position="57"/>
    </location>
</feature>
<evidence type="ECO:0000256" key="1">
    <source>
        <dbReference type="SAM" id="MobiDB-lite"/>
    </source>
</evidence>
<feature type="compositionally biased region" description="Polar residues" evidence="1">
    <location>
        <begin position="90"/>
        <end position="118"/>
    </location>
</feature>
<dbReference type="AlphaFoldDB" id="A0ABD3R5N0"/>
<feature type="region of interest" description="Disordered" evidence="1">
    <location>
        <begin position="1"/>
        <end position="57"/>
    </location>
</feature>
<accession>A0ABD3R5N0</accession>
<gene>
    <name evidence="2" type="ORF">ACHAXA_000946</name>
</gene>
<protein>
    <submittedName>
        <fullName evidence="2">Uncharacterized protein</fullName>
    </submittedName>
</protein>